<dbReference type="OrthoDB" id="9791183at2"/>
<evidence type="ECO:0008006" key="4">
    <source>
        <dbReference type="Google" id="ProtNLM"/>
    </source>
</evidence>
<evidence type="ECO:0000313" key="2">
    <source>
        <dbReference type="EMBL" id="TDK68475.1"/>
    </source>
</evidence>
<name>A0A4R5W862_9BURK</name>
<dbReference type="PROSITE" id="PS51257">
    <property type="entry name" value="PROKAR_LIPOPROTEIN"/>
    <property type="match status" value="1"/>
</dbReference>
<comment type="caution">
    <text evidence="2">The sequence shown here is derived from an EMBL/GenBank/DDBJ whole genome shotgun (WGS) entry which is preliminary data.</text>
</comment>
<gene>
    <name evidence="2" type="ORF">E2I14_02735</name>
</gene>
<proteinExistence type="predicted"/>
<keyword evidence="1" id="KW-0732">Signal</keyword>
<reference evidence="2 3" key="1">
    <citation type="submission" date="2019-03" db="EMBL/GenBank/DDBJ databases">
        <title>Sapientia aquatica gen. nov., sp. nov., isolated from a crater lake.</title>
        <authorList>
            <person name="Felfoldi T."/>
            <person name="Szabo A."/>
            <person name="Toth E."/>
            <person name="Schumann P."/>
            <person name="Keki Z."/>
            <person name="Marialigeti K."/>
            <person name="Mathe I."/>
        </authorList>
    </citation>
    <scope>NUCLEOTIDE SEQUENCE [LARGE SCALE GENOMIC DNA]</scope>
    <source>
        <strain evidence="2 3">SA-152</strain>
    </source>
</reference>
<evidence type="ECO:0000256" key="1">
    <source>
        <dbReference type="SAM" id="SignalP"/>
    </source>
</evidence>
<feature type="chain" id="PRO_5020315737" description="Transferrin-binding protein B C-lobe/N-lobe beta barrel domain-containing protein" evidence="1">
    <location>
        <begin position="24"/>
        <end position="253"/>
    </location>
</feature>
<feature type="signal peptide" evidence="1">
    <location>
        <begin position="1"/>
        <end position="23"/>
    </location>
</feature>
<dbReference type="AlphaFoldDB" id="A0A4R5W862"/>
<organism evidence="2 3">
    <name type="scientific">Sapientia aquatica</name>
    <dbReference type="NCBI Taxonomy" id="1549640"/>
    <lineage>
        <taxon>Bacteria</taxon>
        <taxon>Pseudomonadati</taxon>
        <taxon>Pseudomonadota</taxon>
        <taxon>Betaproteobacteria</taxon>
        <taxon>Burkholderiales</taxon>
        <taxon>Oxalobacteraceae</taxon>
        <taxon>Sapientia</taxon>
    </lineage>
</organism>
<dbReference type="EMBL" id="SMYL01000001">
    <property type="protein sequence ID" value="TDK68475.1"/>
    <property type="molecule type" value="Genomic_DNA"/>
</dbReference>
<keyword evidence="3" id="KW-1185">Reference proteome</keyword>
<dbReference type="RefSeq" id="WP_133325164.1">
    <property type="nucleotide sequence ID" value="NZ_SMYL01000001.1"/>
</dbReference>
<protein>
    <recommendedName>
        <fullName evidence="4">Transferrin-binding protein B C-lobe/N-lobe beta barrel domain-containing protein</fullName>
    </recommendedName>
</protein>
<dbReference type="Proteomes" id="UP000294829">
    <property type="component" value="Unassembled WGS sequence"/>
</dbReference>
<sequence>MKATGFMAALSVLLLLSACGGGGGDSSANQPPSRESAAGLWTGSTNSGADIASLILEDGTFYNFYSAPGSNSIYGVIVGNGVTSKGTFYSTNAIDVNFAGYGAAQATVSANFSAKRSLSGTVNYSASQKVGFTSTYNYAYEARPTLAAIAGSYKGAVATVEGEYIDTSSTNLIIGPDGSVNGGGYGCSVYGSAAPHSSGNVYQVSISYMGASCPIGVGKMFGHAFFDSSRKIFYSVAINSGRSAGLVFVGNKQ</sequence>
<evidence type="ECO:0000313" key="3">
    <source>
        <dbReference type="Proteomes" id="UP000294829"/>
    </source>
</evidence>
<accession>A0A4R5W862</accession>